<comment type="caution">
    <text evidence="5">The sequence shown here is derived from an EMBL/GenBank/DDBJ whole genome shotgun (WGS) entry which is preliminary data.</text>
</comment>
<organism evidence="5 6">
    <name type="scientific">Tritonibacter aquimaris</name>
    <dbReference type="NCBI Taxonomy" id="2663379"/>
    <lineage>
        <taxon>Bacteria</taxon>
        <taxon>Pseudomonadati</taxon>
        <taxon>Pseudomonadota</taxon>
        <taxon>Alphaproteobacteria</taxon>
        <taxon>Rhodobacterales</taxon>
        <taxon>Paracoccaceae</taxon>
        <taxon>Tritonibacter</taxon>
    </lineage>
</organism>
<dbReference type="Pfam" id="PF00196">
    <property type="entry name" value="GerE"/>
    <property type="match status" value="1"/>
</dbReference>
<dbReference type="PANTHER" id="PTHR44688">
    <property type="entry name" value="DNA-BINDING TRANSCRIPTIONAL ACTIVATOR DEVR_DOSR"/>
    <property type="match status" value="1"/>
</dbReference>
<name>A0A844AYS2_9RHOB</name>
<evidence type="ECO:0000313" key="6">
    <source>
        <dbReference type="Proteomes" id="UP000436694"/>
    </source>
</evidence>
<keyword evidence="1" id="KW-0805">Transcription regulation</keyword>
<dbReference type="Pfam" id="PF03472">
    <property type="entry name" value="Autoind_bind"/>
    <property type="match status" value="1"/>
</dbReference>
<sequence length="239" mass="27313">MNIKDDLEYFLDTLNNATGLTGLQLVLEKVAAVWAVDHASYLWIDRSSEHYYFGTYPQDWRRTYQQKEYERVDPVRRGCFRSFHPVDWRRLDWGSRAARAFRQDAQAHGLGNQGYSVPVRGPKGQFAVFSVNCSCPDQAWDDFVQAHNRELLLLGHFLNQRVLELEPRSHEFDTVALSQREVDVLSLLAKGQSRAKVADALGISEHTLRVYIESARFKLKATNTTQAIARATSIGLIIV</sequence>
<dbReference type="InterPro" id="IPR005143">
    <property type="entry name" value="TF_LuxR_autoind-bd_dom"/>
</dbReference>
<reference evidence="5 6" key="1">
    <citation type="submission" date="2019-10" db="EMBL/GenBank/DDBJ databases">
        <title>Epibacterium sp. nov., isolated from seawater.</title>
        <authorList>
            <person name="Zhang X."/>
            <person name="Li N."/>
        </authorList>
    </citation>
    <scope>NUCLEOTIDE SEQUENCE [LARGE SCALE GENOMIC DNA]</scope>
    <source>
        <strain evidence="5 6">SM1969</strain>
    </source>
</reference>
<dbReference type="EMBL" id="WIXK01000003">
    <property type="protein sequence ID" value="MQY42316.1"/>
    <property type="molecule type" value="Genomic_DNA"/>
</dbReference>
<evidence type="ECO:0000256" key="3">
    <source>
        <dbReference type="ARBA" id="ARBA00023163"/>
    </source>
</evidence>
<feature type="domain" description="HTH luxR-type" evidence="4">
    <location>
        <begin position="170"/>
        <end position="235"/>
    </location>
</feature>
<dbReference type="PANTHER" id="PTHR44688:SF16">
    <property type="entry name" value="DNA-BINDING TRANSCRIPTIONAL ACTIVATOR DEVR_DOSR"/>
    <property type="match status" value="1"/>
</dbReference>
<dbReference type="SMART" id="SM00421">
    <property type="entry name" value="HTH_LUXR"/>
    <property type="match status" value="1"/>
</dbReference>
<dbReference type="Gene3D" id="1.10.10.10">
    <property type="entry name" value="Winged helix-like DNA-binding domain superfamily/Winged helix DNA-binding domain"/>
    <property type="match status" value="1"/>
</dbReference>
<dbReference type="AlphaFoldDB" id="A0A844AYS2"/>
<proteinExistence type="predicted"/>
<keyword evidence="2" id="KW-0238">DNA-binding</keyword>
<dbReference type="InterPro" id="IPR000792">
    <property type="entry name" value="Tscrpt_reg_LuxR_C"/>
</dbReference>
<dbReference type="InterPro" id="IPR036388">
    <property type="entry name" value="WH-like_DNA-bd_sf"/>
</dbReference>
<evidence type="ECO:0000256" key="1">
    <source>
        <dbReference type="ARBA" id="ARBA00023015"/>
    </source>
</evidence>
<dbReference type="Gene3D" id="3.30.450.80">
    <property type="entry name" value="Transcription factor LuxR-like, autoinducer-binding domain"/>
    <property type="match status" value="1"/>
</dbReference>
<dbReference type="InterPro" id="IPR016032">
    <property type="entry name" value="Sig_transdc_resp-reg_C-effctor"/>
</dbReference>
<dbReference type="SUPFAM" id="SSF46894">
    <property type="entry name" value="C-terminal effector domain of the bipartite response regulators"/>
    <property type="match status" value="1"/>
</dbReference>
<keyword evidence="3" id="KW-0804">Transcription</keyword>
<evidence type="ECO:0000256" key="2">
    <source>
        <dbReference type="ARBA" id="ARBA00023125"/>
    </source>
</evidence>
<dbReference type="InterPro" id="IPR036693">
    <property type="entry name" value="TF_LuxR_autoind-bd_dom_sf"/>
</dbReference>
<dbReference type="CDD" id="cd06170">
    <property type="entry name" value="LuxR_C_like"/>
    <property type="match status" value="1"/>
</dbReference>
<dbReference type="GO" id="GO:0006355">
    <property type="term" value="P:regulation of DNA-templated transcription"/>
    <property type="evidence" value="ECO:0007669"/>
    <property type="project" value="InterPro"/>
</dbReference>
<dbReference type="PROSITE" id="PS50043">
    <property type="entry name" value="HTH_LUXR_2"/>
    <property type="match status" value="1"/>
</dbReference>
<evidence type="ECO:0000259" key="4">
    <source>
        <dbReference type="PROSITE" id="PS50043"/>
    </source>
</evidence>
<protein>
    <submittedName>
        <fullName evidence="5">LuxR family transcriptional regulator</fullName>
    </submittedName>
</protein>
<dbReference type="PRINTS" id="PR00038">
    <property type="entry name" value="HTHLUXR"/>
</dbReference>
<gene>
    <name evidence="5" type="ORF">GG681_06655</name>
</gene>
<keyword evidence="6" id="KW-1185">Reference proteome</keyword>
<dbReference type="SUPFAM" id="SSF75516">
    <property type="entry name" value="Pheromone-binding domain of LuxR-like quorum-sensing transcription factors"/>
    <property type="match status" value="1"/>
</dbReference>
<accession>A0A844AYS2</accession>
<dbReference type="GO" id="GO:0003677">
    <property type="term" value="F:DNA binding"/>
    <property type="evidence" value="ECO:0007669"/>
    <property type="project" value="UniProtKB-KW"/>
</dbReference>
<dbReference type="Proteomes" id="UP000436694">
    <property type="component" value="Unassembled WGS sequence"/>
</dbReference>
<evidence type="ECO:0000313" key="5">
    <source>
        <dbReference type="EMBL" id="MQY42316.1"/>
    </source>
</evidence>